<feature type="region of interest" description="Disordered" evidence="1">
    <location>
        <begin position="745"/>
        <end position="770"/>
    </location>
</feature>
<evidence type="ECO:0000313" key="2">
    <source>
        <dbReference type="EMBL" id="MDQ0444147.1"/>
    </source>
</evidence>
<dbReference type="Gene3D" id="1.10.575.10">
    <property type="entry name" value="P1 Nuclease"/>
    <property type="match status" value="1"/>
</dbReference>
<protein>
    <recommendedName>
        <fullName evidence="4">S1/P1 Nuclease</fullName>
    </recommendedName>
</protein>
<dbReference type="SUPFAM" id="SSF48537">
    <property type="entry name" value="Phospholipase C/P1 nuclease"/>
    <property type="match status" value="1"/>
</dbReference>
<comment type="caution">
    <text evidence="2">The sequence shown here is derived from an EMBL/GenBank/DDBJ whole genome shotgun (WGS) entry which is preliminary data.</text>
</comment>
<dbReference type="RefSeq" id="WP_238253329.1">
    <property type="nucleotide sequence ID" value="NZ_BPQX01000078.1"/>
</dbReference>
<dbReference type="EMBL" id="JAUSVV010000010">
    <property type="protein sequence ID" value="MDQ0444147.1"/>
    <property type="molecule type" value="Genomic_DNA"/>
</dbReference>
<keyword evidence="3" id="KW-1185">Reference proteome</keyword>
<dbReference type="InterPro" id="IPR009003">
    <property type="entry name" value="Peptidase_S1_PA"/>
</dbReference>
<evidence type="ECO:0000256" key="1">
    <source>
        <dbReference type="SAM" id="MobiDB-lite"/>
    </source>
</evidence>
<evidence type="ECO:0000313" key="3">
    <source>
        <dbReference type="Proteomes" id="UP001236369"/>
    </source>
</evidence>
<gene>
    <name evidence="2" type="ORF">QO016_003657</name>
</gene>
<organism evidence="2 3">
    <name type="scientific">Methylobacterium persicinum</name>
    <dbReference type="NCBI Taxonomy" id="374426"/>
    <lineage>
        <taxon>Bacteria</taxon>
        <taxon>Pseudomonadati</taxon>
        <taxon>Pseudomonadota</taxon>
        <taxon>Alphaproteobacteria</taxon>
        <taxon>Hyphomicrobiales</taxon>
        <taxon>Methylobacteriaceae</taxon>
        <taxon>Methylobacterium</taxon>
    </lineage>
</organism>
<name>A0ABU0HQD6_9HYPH</name>
<evidence type="ECO:0008006" key="4">
    <source>
        <dbReference type="Google" id="ProtNLM"/>
    </source>
</evidence>
<dbReference type="Proteomes" id="UP001236369">
    <property type="component" value="Unassembled WGS sequence"/>
</dbReference>
<accession>A0ABU0HQD6</accession>
<reference evidence="2 3" key="1">
    <citation type="submission" date="2023-07" db="EMBL/GenBank/DDBJ databases">
        <title>Genomic Encyclopedia of Type Strains, Phase IV (KMG-IV): sequencing the most valuable type-strain genomes for metagenomic binning, comparative biology and taxonomic classification.</title>
        <authorList>
            <person name="Goeker M."/>
        </authorList>
    </citation>
    <scope>NUCLEOTIDE SEQUENCE [LARGE SCALE GENOMIC DNA]</scope>
    <source>
        <strain evidence="2 3">DSM 19562</strain>
    </source>
</reference>
<dbReference type="InterPro" id="IPR008947">
    <property type="entry name" value="PLipase_C/P1_nuclease_dom_sf"/>
</dbReference>
<dbReference type="SUPFAM" id="SSF50494">
    <property type="entry name" value="Trypsin-like serine proteases"/>
    <property type="match status" value="1"/>
</dbReference>
<proteinExistence type="predicted"/>
<sequence>MIDVLTNAMNFRSLSLKDLLEARDLYHWHLMNKANVVGTAVGLYLIRKSDPWPTERGSPDGSVPRAPKGERTFANSEVRPYSWPCILVFVKDWLEATQFGRAGVDPDHMVPRTLYLPDGRAAPVCVVAVKPGVPVAGALSDARWPSAYIGCGFPIFADVQGERHRATVGCLVTDGHRTYALTNRHVAGEPGSEIKAMLRGSLVPVGTTAADQLSRMPLSEVFPEFPGRRTYLALDIGLIDVQAVNDWSSQVYGLDEEVGDVADLNELNLGLQLIDQPVRAYGAASGALEGTIKALFYRHKSLAGYDYVSEFLISPGEGATQTGPGDSGMVWHLRTTARDAHGKATTILRPMAVEWGGQTILGSADRRFNFALATGLSTACQLLDVDLVTGHNAGANPYWGQVGHYSIATVAIGLVKDLNLKAFLTANVERISFRPDELDAATIRQKLNNGDFVELADVPDLVWKKVRADVPGGRDYARNAGPEHPNHYADIDLPGADGRTLRDLTLADIANMDPAVWERWYQANGATEARSEGLLPFRVWQFFDAMVAALRARDMARFLCAAGIVSHYVGDACQPLHGSYLSDGRKDPSDPSAKKWPGKGVHATYEDKMVDRYETVLQPMIGPAVQSFAGQIPPIADGRDAAFATVRLMAQSAAILAPGDLVDRYIALGGGTSVRVVDGLWASFGNQTAQVMGAGARYLAAIWDAAFAAAATPLPGHAGAIPEETLAAIYQDPAFVPSLTLDKIGPVLSRPGDGAQPPAPPPGRKRPPRR</sequence>